<organism evidence="1 2">
    <name type="scientific">Roseibacillus ishigakijimensis</name>
    <dbReference type="NCBI Taxonomy" id="454146"/>
    <lineage>
        <taxon>Bacteria</taxon>
        <taxon>Pseudomonadati</taxon>
        <taxon>Verrucomicrobiota</taxon>
        <taxon>Verrucomicrobiia</taxon>
        <taxon>Verrucomicrobiales</taxon>
        <taxon>Verrucomicrobiaceae</taxon>
        <taxon>Roseibacillus</taxon>
    </lineage>
</organism>
<evidence type="ECO:0000313" key="2">
    <source>
        <dbReference type="Proteomes" id="UP000604083"/>
    </source>
</evidence>
<keyword evidence="2" id="KW-1185">Reference proteome</keyword>
<dbReference type="EMBL" id="JAENIO010000038">
    <property type="protein sequence ID" value="MBK1835029.1"/>
    <property type="molecule type" value="Genomic_DNA"/>
</dbReference>
<proteinExistence type="predicted"/>
<comment type="caution">
    <text evidence="1">The sequence shown here is derived from an EMBL/GenBank/DDBJ whole genome shotgun (WGS) entry which is preliminary data.</text>
</comment>
<sequence length="132" mass="15427">MTTSRNFEKALQQANRLEAEARFWELADEGIWSFFAGMNFSPDFCHRHFTHRAHLPLAQFKKLLREAKIEFVRPAQQRDRKLPSQKTAKRYRFRGKLVTLEEALAMTGSTMSVEALRLRVKKAGNLEESLCR</sequence>
<dbReference type="AlphaFoldDB" id="A0A934RU17"/>
<reference evidence="1" key="1">
    <citation type="submission" date="2021-01" db="EMBL/GenBank/DDBJ databases">
        <title>Modified the classification status of verrucomicrobia.</title>
        <authorList>
            <person name="Feng X."/>
        </authorList>
    </citation>
    <scope>NUCLEOTIDE SEQUENCE</scope>
    <source>
        <strain evidence="1">KCTC 12986</strain>
    </source>
</reference>
<protein>
    <submittedName>
        <fullName evidence="1">Uncharacterized protein</fullName>
    </submittedName>
</protein>
<dbReference type="RefSeq" id="WP_200392464.1">
    <property type="nucleotide sequence ID" value="NZ_JAENIO010000038.1"/>
</dbReference>
<name>A0A934RU17_9BACT</name>
<gene>
    <name evidence="1" type="ORF">JIN78_13240</name>
</gene>
<evidence type="ECO:0000313" key="1">
    <source>
        <dbReference type="EMBL" id="MBK1835029.1"/>
    </source>
</evidence>
<dbReference type="Proteomes" id="UP000604083">
    <property type="component" value="Unassembled WGS sequence"/>
</dbReference>
<accession>A0A934RU17</accession>